<keyword evidence="5" id="KW-1185">Reference proteome</keyword>
<evidence type="ECO:0000313" key="5">
    <source>
        <dbReference type="Proteomes" id="UP000799766"/>
    </source>
</evidence>
<feature type="compositionally biased region" description="Basic and acidic residues" evidence="1">
    <location>
        <begin position="508"/>
        <end position="518"/>
    </location>
</feature>
<proteinExistence type="predicted"/>
<organism evidence="4 5">
    <name type="scientific">Lineolata rhizophorae</name>
    <dbReference type="NCBI Taxonomy" id="578093"/>
    <lineage>
        <taxon>Eukaryota</taxon>
        <taxon>Fungi</taxon>
        <taxon>Dikarya</taxon>
        <taxon>Ascomycota</taxon>
        <taxon>Pezizomycotina</taxon>
        <taxon>Dothideomycetes</taxon>
        <taxon>Dothideomycetes incertae sedis</taxon>
        <taxon>Lineolatales</taxon>
        <taxon>Lineolataceae</taxon>
        <taxon>Lineolata</taxon>
    </lineage>
</organism>
<evidence type="ECO:0000256" key="3">
    <source>
        <dbReference type="SAM" id="SignalP"/>
    </source>
</evidence>
<dbReference type="OrthoDB" id="5426355at2759"/>
<dbReference type="Proteomes" id="UP000799766">
    <property type="component" value="Unassembled WGS sequence"/>
</dbReference>
<feature type="compositionally biased region" description="Low complexity" evidence="1">
    <location>
        <begin position="126"/>
        <end position="144"/>
    </location>
</feature>
<keyword evidence="3" id="KW-0732">Signal</keyword>
<sequence>MLHLHQPTKMRLPTRLLPFTTLLLLLLLAPRPATSQAATVLLPGNALPPCALSCAALLAAQNACVPPALAATTALADQYACFCQQGGVQPLYASADGICTDVCTAEDERSRTREWFLQTCAGGGSETTSSASSSGVGTPTPGAGTPTGGSAAGETDAVGTVTGGGEEGGGQEGSWISTHYRWIIMLVVIAVGLALIAAIGVYLKRRHRRLRDAQGGNLAASDAVLNAPPPSGAAAAPGAAAPPPMSEASHRRSTISKAKGAMLPNMRPTHPGEVGDPAGIPPAVRGANGGAVASTALPRSATDSRPPSASGPKTLRRASGSRNQLRSPGSRTFSLSRRTPPPEATFATAAAGPSNSAEQLDRSSLGPQGGHAGRFAEGWSVPAPPAGGWREGDDDERGGYGNGHGGGGPSDGTGFSHDSDYVGRGWGNGSVVPGGVAAGSGAPLSPIVSGREVDVAAGVPLPATPTMGRPSDLGAGAGGLAPPSPVRGDGAVSPSEISVPSSRAVSPELRRQGSEKTGRRLSKRRVT</sequence>
<feature type="compositionally biased region" description="Polar residues" evidence="1">
    <location>
        <begin position="320"/>
        <end position="337"/>
    </location>
</feature>
<evidence type="ECO:0008006" key="6">
    <source>
        <dbReference type="Google" id="ProtNLM"/>
    </source>
</evidence>
<evidence type="ECO:0000256" key="1">
    <source>
        <dbReference type="SAM" id="MobiDB-lite"/>
    </source>
</evidence>
<evidence type="ECO:0000256" key="2">
    <source>
        <dbReference type="SAM" id="Phobius"/>
    </source>
</evidence>
<accession>A0A6A6NZP7</accession>
<protein>
    <recommendedName>
        <fullName evidence="6">Integral membrane protein</fullName>
    </recommendedName>
</protein>
<gene>
    <name evidence="4" type="ORF">BDY21DRAFT_47130</name>
</gene>
<feature type="region of interest" description="Disordered" evidence="1">
    <location>
        <begin position="459"/>
        <end position="527"/>
    </location>
</feature>
<feature type="transmembrane region" description="Helical" evidence="2">
    <location>
        <begin position="182"/>
        <end position="203"/>
    </location>
</feature>
<reference evidence="4" key="1">
    <citation type="journal article" date="2020" name="Stud. Mycol.">
        <title>101 Dothideomycetes genomes: a test case for predicting lifestyles and emergence of pathogens.</title>
        <authorList>
            <person name="Haridas S."/>
            <person name="Albert R."/>
            <person name="Binder M."/>
            <person name="Bloem J."/>
            <person name="Labutti K."/>
            <person name="Salamov A."/>
            <person name="Andreopoulos B."/>
            <person name="Baker S."/>
            <person name="Barry K."/>
            <person name="Bills G."/>
            <person name="Bluhm B."/>
            <person name="Cannon C."/>
            <person name="Castanera R."/>
            <person name="Culley D."/>
            <person name="Daum C."/>
            <person name="Ezra D."/>
            <person name="Gonzalez J."/>
            <person name="Henrissat B."/>
            <person name="Kuo A."/>
            <person name="Liang C."/>
            <person name="Lipzen A."/>
            <person name="Lutzoni F."/>
            <person name="Magnuson J."/>
            <person name="Mondo S."/>
            <person name="Nolan M."/>
            <person name="Ohm R."/>
            <person name="Pangilinan J."/>
            <person name="Park H.-J."/>
            <person name="Ramirez L."/>
            <person name="Alfaro M."/>
            <person name="Sun H."/>
            <person name="Tritt A."/>
            <person name="Yoshinaga Y."/>
            <person name="Zwiers L.-H."/>
            <person name="Turgeon B."/>
            <person name="Goodwin S."/>
            <person name="Spatafora J."/>
            <person name="Crous P."/>
            <person name="Grigoriev I."/>
        </authorList>
    </citation>
    <scope>NUCLEOTIDE SEQUENCE</scope>
    <source>
        <strain evidence="4">ATCC 16933</strain>
    </source>
</reference>
<keyword evidence="2" id="KW-0812">Transmembrane</keyword>
<feature type="compositionally biased region" description="Gly residues" evidence="1">
    <location>
        <begin position="399"/>
        <end position="411"/>
    </location>
</feature>
<feature type="compositionally biased region" description="Gly residues" evidence="1">
    <location>
        <begin position="161"/>
        <end position="172"/>
    </location>
</feature>
<feature type="region of interest" description="Disordered" evidence="1">
    <location>
        <begin position="229"/>
        <end position="421"/>
    </location>
</feature>
<keyword evidence="2" id="KW-0472">Membrane</keyword>
<feature type="signal peptide" evidence="3">
    <location>
        <begin position="1"/>
        <end position="35"/>
    </location>
</feature>
<feature type="chain" id="PRO_5025570209" description="Integral membrane protein" evidence="3">
    <location>
        <begin position="36"/>
        <end position="527"/>
    </location>
</feature>
<dbReference type="EMBL" id="MU001682">
    <property type="protein sequence ID" value="KAF2456972.1"/>
    <property type="molecule type" value="Genomic_DNA"/>
</dbReference>
<feature type="region of interest" description="Disordered" evidence="1">
    <location>
        <begin position="121"/>
        <end position="172"/>
    </location>
</feature>
<name>A0A6A6NZP7_9PEZI</name>
<dbReference type="AlphaFoldDB" id="A0A6A6NZP7"/>
<evidence type="ECO:0000313" key="4">
    <source>
        <dbReference type="EMBL" id="KAF2456972.1"/>
    </source>
</evidence>
<feature type="compositionally biased region" description="Polar residues" evidence="1">
    <location>
        <begin position="495"/>
        <end position="504"/>
    </location>
</feature>
<keyword evidence="2" id="KW-1133">Transmembrane helix</keyword>